<feature type="transmembrane region" description="Helical" evidence="1">
    <location>
        <begin position="101"/>
        <end position="126"/>
    </location>
</feature>
<dbReference type="Pfam" id="PF07314">
    <property type="entry name" value="Lit"/>
    <property type="match status" value="1"/>
</dbReference>
<dbReference type="EMBL" id="CACVAU010000049">
    <property type="protein sequence ID" value="CAA6816209.1"/>
    <property type="molecule type" value="Genomic_DNA"/>
</dbReference>
<gene>
    <name evidence="2" type="ORF">HELGO_WM16802</name>
</gene>
<proteinExistence type="predicted"/>
<sequence length="179" mass="21161">MLFLTLFEFLLHAFHKALLTESINLKVETATWVYLLEQQYMSFIGLDIYTVHEKRHLLDVKRILETTFKLWLILFVLVLMGIVFYKKYVPKVMKEVGRLGLALTFILLLTAVNFIAVFEFFHLLLFHANTWVFPESSMLIKLFPLIYFQQFFAIFVVLSLLLFLTLFFFSNPRSPKTSS</sequence>
<protein>
    <recommendedName>
        <fullName evidence="3">Integral membrane protein</fullName>
    </recommendedName>
</protein>
<accession>A0A6S6TMT3</accession>
<dbReference type="AlphaFoldDB" id="A0A6S6TMT3"/>
<keyword evidence="1" id="KW-0472">Membrane</keyword>
<reference evidence="2" key="1">
    <citation type="submission" date="2020-01" db="EMBL/GenBank/DDBJ databases">
        <authorList>
            <person name="Meier V. D."/>
            <person name="Meier V D."/>
        </authorList>
    </citation>
    <scope>NUCLEOTIDE SEQUENCE</scope>
    <source>
        <strain evidence="2">HLG_WM_MAG_05</strain>
    </source>
</reference>
<organism evidence="2">
    <name type="scientific">uncultured Sulfurovum sp</name>
    <dbReference type="NCBI Taxonomy" id="269237"/>
    <lineage>
        <taxon>Bacteria</taxon>
        <taxon>Pseudomonadati</taxon>
        <taxon>Campylobacterota</taxon>
        <taxon>Epsilonproteobacteria</taxon>
        <taxon>Campylobacterales</taxon>
        <taxon>Sulfurovaceae</taxon>
        <taxon>Sulfurovum</taxon>
        <taxon>environmental samples</taxon>
    </lineage>
</organism>
<evidence type="ECO:0000313" key="2">
    <source>
        <dbReference type="EMBL" id="CAA6816209.1"/>
    </source>
</evidence>
<feature type="transmembrane region" description="Helical" evidence="1">
    <location>
        <begin position="146"/>
        <end position="169"/>
    </location>
</feature>
<keyword evidence="1" id="KW-0812">Transmembrane</keyword>
<feature type="transmembrane region" description="Helical" evidence="1">
    <location>
        <begin position="70"/>
        <end position="89"/>
    </location>
</feature>
<keyword evidence="1" id="KW-1133">Transmembrane helix</keyword>
<evidence type="ECO:0000256" key="1">
    <source>
        <dbReference type="SAM" id="Phobius"/>
    </source>
</evidence>
<dbReference type="InterPro" id="IPR010178">
    <property type="entry name" value="Lit"/>
</dbReference>
<name>A0A6S6TMT3_9BACT</name>
<evidence type="ECO:0008006" key="3">
    <source>
        <dbReference type="Google" id="ProtNLM"/>
    </source>
</evidence>